<evidence type="ECO:0000256" key="10">
    <source>
        <dbReference type="ARBA" id="ARBA00023303"/>
    </source>
</evidence>
<dbReference type="Gene3D" id="1.10.287.70">
    <property type="match status" value="1"/>
</dbReference>
<gene>
    <name evidence="16" type="primary">LOC114243876</name>
</gene>
<evidence type="ECO:0000256" key="2">
    <source>
        <dbReference type="ARBA" id="ARBA00022448"/>
    </source>
</evidence>
<evidence type="ECO:0000256" key="1">
    <source>
        <dbReference type="ARBA" id="ARBA00004141"/>
    </source>
</evidence>
<dbReference type="GO" id="GO:0034702">
    <property type="term" value="C:monoatomic ion channel complex"/>
    <property type="evidence" value="ECO:0007669"/>
    <property type="project" value="UniProtKB-KW"/>
</dbReference>
<dbReference type="PANTHER" id="PTHR11767">
    <property type="entry name" value="INWARD RECTIFIER POTASSIUM CHANNEL"/>
    <property type="match status" value="1"/>
</dbReference>
<dbReference type="KEGG" id="bman:114243876"/>
<evidence type="ECO:0000259" key="13">
    <source>
        <dbReference type="Pfam" id="PF01007"/>
    </source>
</evidence>
<accession>A0A6J2JNN9</accession>
<keyword evidence="4 11" id="KW-0812">Transmembrane</keyword>
<dbReference type="SUPFAM" id="SSF81324">
    <property type="entry name" value="Voltage-gated potassium channels"/>
    <property type="match status" value="1"/>
</dbReference>
<evidence type="ECO:0000259" key="14">
    <source>
        <dbReference type="Pfam" id="PF17655"/>
    </source>
</evidence>
<dbReference type="Proteomes" id="UP000504629">
    <property type="component" value="Unplaced"/>
</dbReference>
<comment type="subcellular location">
    <subcellularLocation>
        <location evidence="1 11">Membrane</location>
        <topology evidence="1 11">Multi-pass membrane protein</topology>
    </subcellularLocation>
</comment>
<dbReference type="SUPFAM" id="SSF81296">
    <property type="entry name" value="E set domains"/>
    <property type="match status" value="1"/>
</dbReference>
<dbReference type="Gene3D" id="2.60.40.1400">
    <property type="entry name" value="G protein-activated inward rectifier potassium channel 1"/>
    <property type="match status" value="1"/>
</dbReference>
<evidence type="ECO:0000256" key="12">
    <source>
        <dbReference type="SAM" id="Phobius"/>
    </source>
</evidence>
<keyword evidence="10 11" id="KW-0407">Ion channel</keyword>
<evidence type="ECO:0000256" key="3">
    <source>
        <dbReference type="ARBA" id="ARBA00022538"/>
    </source>
</evidence>
<evidence type="ECO:0000313" key="15">
    <source>
        <dbReference type="Proteomes" id="UP000504629"/>
    </source>
</evidence>
<keyword evidence="7 12" id="KW-1133">Transmembrane helix</keyword>
<name>A0A6J2JNN9_BOMMA</name>
<dbReference type="InterPro" id="IPR013518">
    <property type="entry name" value="K_chnl_inward-rec_Kir_cyto"/>
</dbReference>
<feature type="domain" description="Inward rectifier potassium channel C-terminal" evidence="14">
    <location>
        <begin position="200"/>
        <end position="365"/>
    </location>
</feature>
<comment type="similarity">
    <text evidence="11">Belongs to the inward rectifier-type potassium channel (TC 1.A.2.1) family.</text>
</comment>
<proteinExistence type="inferred from homology"/>
<dbReference type="InterPro" id="IPR041647">
    <property type="entry name" value="IRK_C"/>
</dbReference>
<evidence type="ECO:0000256" key="8">
    <source>
        <dbReference type="ARBA" id="ARBA00023065"/>
    </source>
</evidence>
<dbReference type="GeneID" id="114243876"/>
<dbReference type="Pfam" id="PF01007">
    <property type="entry name" value="IRK"/>
    <property type="match status" value="1"/>
</dbReference>
<feature type="domain" description="Potassium channel inwardly rectifying transmembrane" evidence="13">
    <location>
        <begin position="50"/>
        <end position="193"/>
    </location>
</feature>
<evidence type="ECO:0000256" key="7">
    <source>
        <dbReference type="ARBA" id="ARBA00022989"/>
    </source>
</evidence>
<dbReference type="SMR" id="A0A6J2JNN9"/>
<dbReference type="Pfam" id="PF17655">
    <property type="entry name" value="IRK_C"/>
    <property type="match status" value="1"/>
</dbReference>
<keyword evidence="3 11" id="KW-0633">Potassium transport</keyword>
<feature type="transmembrane region" description="Helical" evidence="12">
    <location>
        <begin position="83"/>
        <end position="105"/>
    </location>
</feature>
<feature type="transmembrane region" description="Helical" evidence="12">
    <location>
        <begin position="165"/>
        <end position="188"/>
    </location>
</feature>
<keyword evidence="5 11" id="KW-0851">Voltage-gated channel</keyword>
<dbReference type="InterPro" id="IPR016449">
    <property type="entry name" value="K_chnl_inward-rec_Kir"/>
</dbReference>
<keyword evidence="8 11" id="KW-0406">Ion transport</keyword>
<dbReference type="InterPro" id="IPR040445">
    <property type="entry name" value="Kir_TM"/>
</dbReference>
<keyword evidence="9 12" id="KW-0472">Membrane</keyword>
<dbReference type="GO" id="GO:0034765">
    <property type="term" value="P:regulation of monoatomic ion transmembrane transport"/>
    <property type="evidence" value="ECO:0007669"/>
    <property type="project" value="TreeGrafter"/>
</dbReference>
<dbReference type="GO" id="GO:0005886">
    <property type="term" value="C:plasma membrane"/>
    <property type="evidence" value="ECO:0007669"/>
    <property type="project" value="TreeGrafter"/>
</dbReference>
<evidence type="ECO:0000256" key="11">
    <source>
        <dbReference type="RuleBase" id="RU003822"/>
    </source>
</evidence>
<protein>
    <submittedName>
        <fullName evidence="16">ATP-sensitive inward rectifier potassium channel 12-like</fullName>
    </submittedName>
</protein>
<evidence type="ECO:0000256" key="5">
    <source>
        <dbReference type="ARBA" id="ARBA00022882"/>
    </source>
</evidence>
<keyword evidence="6 11" id="KW-0630">Potassium</keyword>
<evidence type="ECO:0000256" key="6">
    <source>
        <dbReference type="ARBA" id="ARBA00022958"/>
    </source>
</evidence>
<dbReference type="OrthoDB" id="273257at2759"/>
<dbReference type="GO" id="GO:0005242">
    <property type="term" value="F:inward rectifier potassium channel activity"/>
    <property type="evidence" value="ECO:0007669"/>
    <property type="project" value="InterPro"/>
</dbReference>
<dbReference type="PANTHER" id="PTHR11767:SF102">
    <property type="entry name" value="INWARDLY RECTIFYING POTASSIUM CHANNEL 1, ISOFORM F"/>
    <property type="match status" value="1"/>
</dbReference>
<evidence type="ECO:0000313" key="16">
    <source>
        <dbReference type="RefSeq" id="XP_028031321.1"/>
    </source>
</evidence>
<dbReference type="InterPro" id="IPR014756">
    <property type="entry name" value="Ig_E-set"/>
</dbReference>
<evidence type="ECO:0000256" key="4">
    <source>
        <dbReference type="ARBA" id="ARBA00022692"/>
    </source>
</evidence>
<dbReference type="AlphaFoldDB" id="A0A6J2JNN9"/>
<keyword evidence="2 11" id="KW-0813">Transport</keyword>
<reference evidence="16" key="1">
    <citation type="submission" date="2025-08" db="UniProtKB">
        <authorList>
            <consortium name="RefSeq"/>
        </authorList>
    </citation>
    <scope>IDENTIFICATION</scope>
    <source>
        <tissue evidence="16">Silk gland</tissue>
    </source>
</reference>
<dbReference type="GO" id="GO:1990573">
    <property type="term" value="P:potassium ion import across plasma membrane"/>
    <property type="evidence" value="ECO:0007669"/>
    <property type="project" value="TreeGrafter"/>
</dbReference>
<sequence length="381" mass="43766">MSDYNEKSDEWEDGKFVFQFVQNLAPGTYVPRNKFYHQIPVTARNRRVLSKDGESNFSKPLLHCRKGFSYSFMTIVEAKWRWTLFYLFLAFCADWLFFGIIYWFIALVHGDLSEDHLPQYQNATGWVPCIKNVYGFTSTFLFSIEVHTTVAYSQRAITPNCPVTILAMCLQCIVSSIFQAFMIGILFAKITRPNARVDTILFSKRAVISLRDEKLCLILRVGNVRKFKIQNVKATVILLKFINKNNNMYFVEQKELGVTMDGYESTFSLWPISVVHIIDEKSPLYDISAADLLCGHFEILAIFEGINGITGQAVQARTSYTENDLLWGHRFVPMINDINKIAYDLSKLSATHEVDTPLCSANEYDVLMTLVDFEDKISDKK</sequence>
<organism evidence="15 16">
    <name type="scientific">Bombyx mandarina</name>
    <name type="common">Wild silk moth</name>
    <name type="synonym">Wild silkworm</name>
    <dbReference type="NCBI Taxonomy" id="7092"/>
    <lineage>
        <taxon>Eukaryota</taxon>
        <taxon>Metazoa</taxon>
        <taxon>Ecdysozoa</taxon>
        <taxon>Arthropoda</taxon>
        <taxon>Hexapoda</taxon>
        <taxon>Insecta</taxon>
        <taxon>Pterygota</taxon>
        <taxon>Neoptera</taxon>
        <taxon>Endopterygota</taxon>
        <taxon>Lepidoptera</taxon>
        <taxon>Glossata</taxon>
        <taxon>Ditrysia</taxon>
        <taxon>Bombycoidea</taxon>
        <taxon>Bombycidae</taxon>
        <taxon>Bombycinae</taxon>
        <taxon>Bombyx</taxon>
    </lineage>
</organism>
<keyword evidence="15" id="KW-1185">Reference proteome</keyword>
<evidence type="ECO:0000256" key="9">
    <source>
        <dbReference type="ARBA" id="ARBA00023136"/>
    </source>
</evidence>
<dbReference type="RefSeq" id="XP_028031321.1">
    <property type="nucleotide sequence ID" value="XM_028175520.1"/>
</dbReference>
<dbReference type="PRINTS" id="PR01320">
    <property type="entry name" value="KIRCHANNEL"/>
</dbReference>